<comment type="catalytic activity">
    <reaction evidence="10 12">
        <text>dTMP + ATP = dTDP + ADP</text>
        <dbReference type="Rhea" id="RHEA:13517"/>
        <dbReference type="ChEBI" id="CHEBI:30616"/>
        <dbReference type="ChEBI" id="CHEBI:58369"/>
        <dbReference type="ChEBI" id="CHEBI:63528"/>
        <dbReference type="ChEBI" id="CHEBI:456216"/>
        <dbReference type="EC" id="2.7.4.9"/>
    </reaction>
</comment>
<dbReference type="PANTHER" id="PTHR10344:SF4">
    <property type="entry name" value="UMP-CMP KINASE 2, MITOCHONDRIAL"/>
    <property type="match status" value="1"/>
</dbReference>
<evidence type="ECO:0000256" key="8">
    <source>
        <dbReference type="ARBA" id="ARBA00022840"/>
    </source>
</evidence>
<dbReference type="Gene3D" id="3.40.50.300">
    <property type="entry name" value="P-loop containing nucleotide triphosphate hydrolases"/>
    <property type="match status" value="1"/>
</dbReference>
<dbReference type="GO" id="GO:0005829">
    <property type="term" value="C:cytosol"/>
    <property type="evidence" value="ECO:0007669"/>
    <property type="project" value="TreeGrafter"/>
</dbReference>
<evidence type="ECO:0000256" key="7">
    <source>
        <dbReference type="ARBA" id="ARBA00022777"/>
    </source>
</evidence>
<evidence type="ECO:0000256" key="1">
    <source>
        <dbReference type="ARBA" id="ARBA00009776"/>
    </source>
</evidence>
<keyword evidence="4 12" id="KW-0808">Transferase</keyword>
<accession>A0A831WAY9</accession>
<feature type="domain" description="Thymidylate kinase-like" evidence="13">
    <location>
        <begin position="9"/>
        <end position="198"/>
    </location>
</feature>
<keyword evidence="7 12" id="KW-0418">Kinase</keyword>
<dbReference type="EC" id="2.7.4.9" evidence="2 12"/>
<dbReference type="InterPro" id="IPR027417">
    <property type="entry name" value="P-loop_NTPase"/>
</dbReference>
<evidence type="ECO:0000256" key="12">
    <source>
        <dbReference type="HAMAP-Rule" id="MF_00165"/>
    </source>
</evidence>
<evidence type="ECO:0000256" key="6">
    <source>
        <dbReference type="ARBA" id="ARBA00022741"/>
    </source>
</evidence>
<keyword evidence="5 12" id="KW-0545">Nucleotide biosynthesis</keyword>
<dbReference type="GO" id="GO:0006233">
    <property type="term" value="P:dTDP biosynthetic process"/>
    <property type="evidence" value="ECO:0007669"/>
    <property type="project" value="InterPro"/>
</dbReference>
<evidence type="ECO:0000259" key="13">
    <source>
        <dbReference type="Pfam" id="PF02223"/>
    </source>
</evidence>
<evidence type="ECO:0000256" key="10">
    <source>
        <dbReference type="ARBA" id="ARBA00048743"/>
    </source>
</evidence>
<evidence type="ECO:0000313" key="14">
    <source>
        <dbReference type="EMBL" id="HEC05735.1"/>
    </source>
</evidence>
<dbReference type="GO" id="GO:0006227">
    <property type="term" value="P:dUDP biosynthetic process"/>
    <property type="evidence" value="ECO:0007669"/>
    <property type="project" value="TreeGrafter"/>
</dbReference>
<comment type="caution">
    <text evidence="14">The sequence shown here is derived from an EMBL/GenBank/DDBJ whole genome shotgun (WGS) entry which is preliminary data.</text>
</comment>
<dbReference type="NCBIfam" id="TIGR00041">
    <property type="entry name" value="DTMP_kinase"/>
    <property type="match status" value="1"/>
</dbReference>
<evidence type="ECO:0000256" key="9">
    <source>
        <dbReference type="ARBA" id="ARBA00029962"/>
    </source>
</evidence>
<reference evidence="14" key="1">
    <citation type="journal article" date="2020" name="mSystems">
        <title>Genome- and Community-Level Interaction Insights into Carbon Utilization and Element Cycling Functions of Hydrothermarchaeota in Hydrothermal Sediment.</title>
        <authorList>
            <person name="Zhou Z."/>
            <person name="Liu Y."/>
            <person name="Xu W."/>
            <person name="Pan J."/>
            <person name="Luo Z.H."/>
            <person name="Li M."/>
        </authorList>
    </citation>
    <scope>NUCLEOTIDE SEQUENCE [LARGE SCALE GENOMIC DNA]</scope>
    <source>
        <strain evidence="14">HyVt-458</strain>
    </source>
</reference>
<dbReference type="PANTHER" id="PTHR10344">
    <property type="entry name" value="THYMIDYLATE KINASE"/>
    <property type="match status" value="1"/>
</dbReference>
<dbReference type="InterPro" id="IPR018094">
    <property type="entry name" value="Thymidylate_kinase"/>
</dbReference>
<comment type="function">
    <text evidence="11 12">Phosphorylation of dTMP to form dTDP in both de novo and salvage pathways of dTTP synthesis.</text>
</comment>
<dbReference type="GO" id="GO:0006235">
    <property type="term" value="P:dTTP biosynthetic process"/>
    <property type="evidence" value="ECO:0007669"/>
    <property type="project" value="UniProtKB-UniRule"/>
</dbReference>
<proteinExistence type="inferred from homology"/>
<dbReference type="CDD" id="cd01672">
    <property type="entry name" value="TMPK"/>
    <property type="match status" value="1"/>
</dbReference>
<dbReference type="FunFam" id="3.40.50.300:FF:000225">
    <property type="entry name" value="Thymidylate kinase"/>
    <property type="match status" value="1"/>
</dbReference>
<protein>
    <recommendedName>
        <fullName evidence="3 12">Thymidylate kinase</fullName>
        <ecNumber evidence="2 12">2.7.4.9</ecNumber>
    </recommendedName>
    <alternativeName>
        <fullName evidence="9 12">dTMP kinase</fullName>
    </alternativeName>
</protein>
<evidence type="ECO:0000256" key="4">
    <source>
        <dbReference type="ARBA" id="ARBA00022679"/>
    </source>
</evidence>
<dbReference type="GO" id="GO:0004798">
    <property type="term" value="F:dTMP kinase activity"/>
    <property type="evidence" value="ECO:0007669"/>
    <property type="project" value="UniProtKB-UniRule"/>
</dbReference>
<dbReference type="GO" id="GO:0005524">
    <property type="term" value="F:ATP binding"/>
    <property type="evidence" value="ECO:0007669"/>
    <property type="project" value="UniProtKB-UniRule"/>
</dbReference>
<keyword evidence="6 12" id="KW-0547">Nucleotide-binding</keyword>
<dbReference type="EMBL" id="DRLF01000104">
    <property type="protein sequence ID" value="HEC05735.1"/>
    <property type="molecule type" value="Genomic_DNA"/>
</dbReference>
<evidence type="ECO:0000256" key="11">
    <source>
        <dbReference type="ARBA" id="ARBA00057735"/>
    </source>
</evidence>
<organism evidence="14">
    <name type="scientific">Thiolapillus brandeum</name>
    <dbReference type="NCBI Taxonomy" id="1076588"/>
    <lineage>
        <taxon>Bacteria</taxon>
        <taxon>Pseudomonadati</taxon>
        <taxon>Pseudomonadota</taxon>
        <taxon>Gammaproteobacteria</taxon>
        <taxon>Chromatiales</taxon>
        <taxon>Sedimenticolaceae</taxon>
        <taxon>Thiolapillus</taxon>
    </lineage>
</organism>
<feature type="binding site" evidence="12">
    <location>
        <begin position="11"/>
        <end position="18"/>
    </location>
    <ligand>
        <name>ATP</name>
        <dbReference type="ChEBI" id="CHEBI:30616"/>
    </ligand>
</feature>
<dbReference type="SUPFAM" id="SSF52540">
    <property type="entry name" value="P-loop containing nucleoside triphosphate hydrolases"/>
    <property type="match status" value="1"/>
</dbReference>
<dbReference type="Pfam" id="PF02223">
    <property type="entry name" value="Thymidylate_kin"/>
    <property type="match status" value="1"/>
</dbReference>
<dbReference type="Proteomes" id="UP000886339">
    <property type="component" value="Unassembled WGS sequence"/>
</dbReference>
<dbReference type="InterPro" id="IPR039430">
    <property type="entry name" value="Thymidylate_kin-like_dom"/>
</dbReference>
<comment type="similarity">
    <text evidence="1 12">Belongs to the thymidylate kinase family.</text>
</comment>
<evidence type="ECO:0000256" key="2">
    <source>
        <dbReference type="ARBA" id="ARBA00012980"/>
    </source>
</evidence>
<dbReference type="AlphaFoldDB" id="A0A831WAY9"/>
<dbReference type="HAMAP" id="MF_00165">
    <property type="entry name" value="Thymidylate_kinase"/>
    <property type="match status" value="1"/>
</dbReference>
<gene>
    <name evidence="12" type="primary">tmk</name>
    <name evidence="14" type="ORF">ENJ12_02710</name>
</gene>
<name>A0A831WAY9_9GAMM</name>
<keyword evidence="8 12" id="KW-0067">ATP-binding</keyword>
<evidence type="ECO:0000256" key="3">
    <source>
        <dbReference type="ARBA" id="ARBA00017144"/>
    </source>
</evidence>
<sequence length="212" mass="23472">MLRGSFITLEGIEGAGKTTCMAQLRLLMEQAGIAFLETREPGGTQLGEDLRQLLLGHKHTGMSDDAELLLMFASRAEHLQQKILPALDNGQWVLCDRFTDATYAYQGGGRGIAFSRIETLENWVQQGLKPDLTLLLDLPVALGLERAGKRSAPDRFESEAGAFFENVRKSYLELADREPERIKVIDASLALDEVLAQITAVMQHYLANSQQP</sequence>
<evidence type="ECO:0000256" key="5">
    <source>
        <dbReference type="ARBA" id="ARBA00022727"/>
    </source>
</evidence>